<gene>
    <name evidence="2" type="ORF">GCM10007878_24890</name>
</gene>
<dbReference type="Pfam" id="PF08273">
    <property type="entry name" value="Zn_Ribbon_Prim"/>
    <property type="match status" value="1"/>
</dbReference>
<dbReference type="InterPro" id="IPR055570">
    <property type="entry name" value="DUF7146"/>
</dbReference>
<accession>A0ABQ5ZXX3</accession>
<name>A0ABQ5ZXX3_9GAMM</name>
<evidence type="ECO:0000313" key="2">
    <source>
        <dbReference type="EMBL" id="GLR65050.1"/>
    </source>
</evidence>
<dbReference type="SMART" id="SM00778">
    <property type="entry name" value="Prim_Zn_Ribbon"/>
    <property type="match status" value="1"/>
</dbReference>
<protein>
    <submittedName>
        <fullName evidence="2">DNA primase</fullName>
    </submittedName>
</protein>
<dbReference type="InterPro" id="IPR006171">
    <property type="entry name" value="TOPRIM_dom"/>
</dbReference>
<proteinExistence type="predicted"/>
<evidence type="ECO:0000313" key="3">
    <source>
        <dbReference type="Proteomes" id="UP001156682"/>
    </source>
</evidence>
<keyword evidence="3" id="KW-1185">Reference proteome</keyword>
<dbReference type="Pfam" id="PF23639">
    <property type="entry name" value="DUF7146"/>
    <property type="match status" value="1"/>
</dbReference>
<feature type="domain" description="DNA primase/helicase Gp4 N-terminal Bacteriophage T7-like" evidence="1">
    <location>
        <begin position="34"/>
        <end position="70"/>
    </location>
</feature>
<comment type="caution">
    <text evidence="2">The sequence shown here is derived from an EMBL/GenBank/DDBJ whole genome shotgun (WGS) entry which is preliminary data.</text>
</comment>
<dbReference type="InterPro" id="IPR013237">
    <property type="entry name" value="Phage_T7_Gp4_N"/>
</dbReference>
<dbReference type="EMBL" id="BSOR01000069">
    <property type="protein sequence ID" value="GLR65050.1"/>
    <property type="molecule type" value="Genomic_DNA"/>
</dbReference>
<reference evidence="3" key="1">
    <citation type="journal article" date="2019" name="Int. J. Syst. Evol. Microbiol.">
        <title>The Global Catalogue of Microorganisms (GCM) 10K type strain sequencing project: providing services to taxonomists for standard genome sequencing and annotation.</title>
        <authorList>
            <consortium name="The Broad Institute Genomics Platform"/>
            <consortium name="The Broad Institute Genome Sequencing Center for Infectious Disease"/>
            <person name="Wu L."/>
            <person name="Ma J."/>
        </authorList>
    </citation>
    <scope>NUCLEOTIDE SEQUENCE [LARGE SCALE GENOMIC DNA]</scope>
    <source>
        <strain evidence="3">NBRC 100033</strain>
    </source>
</reference>
<dbReference type="RefSeq" id="WP_027851712.1">
    <property type="nucleotide sequence ID" value="NZ_BSOR01000069.1"/>
</dbReference>
<sequence>MISKLKQKARGHWDFIVSTIAPSTLDAINSNCSHVPCPIHGGQDGFRVYRDFNETGGSVCNTCGNFSDGFATLEFATGLSISEVITQVRDLLEDKPVLVSRKAKAASLPKPKTAANKATDRLRAAWLQSSQNDTSLIEKYVASRGLPVGLADVWASQARQNSVMRTYQKVEGVIVNFGVQPAILSIVYNGDDQAISLHRTYLDSEGAKNTVLPNAKTLMPSKEGVEWFSCSVRLGDVPAATLNLAEGIETSLAVMAMGESHCWATVNAQSLAGFTPPENIKEVVVWADLDKSETGFKAAQSLQERLCKEGVEVIIKLPPMPIPKSAKSVDWLDYYVSLPK</sequence>
<dbReference type="Proteomes" id="UP001156682">
    <property type="component" value="Unassembled WGS sequence"/>
</dbReference>
<organism evidence="2 3">
    <name type="scientific">Marinospirillum insulare</name>
    <dbReference type="NCBI Taxonomy" id="217169"/>
    <lineage>
        <taxon>Bacteria</taxon>
        <taxon>Pseudomonadati</taxon>
        <taxon>Pseudomonadota</taxon>
        <taxon>Gammaproteobacteria</taxon>
        <taxon>Oceanospirillales</taxon>
        <taxon>Oceanospirillaceae</taxon>
        <taxon>Marinospirillum</taxon>
    </lineage>
</organism>
<evidence type="ECO:0000259" key="1">
    <source>
        <dbReference type="SMART" id="SM00778"/>
    </source>
</evidence>
<dbReference type="Pfam" id="PF13362">
    <property type="entry name" value="Toprim_3"/>
    <property type="match status" value="1"/>
</dbReference>